<protein>
    <submittedName>
        <fullName evidence="2">Toxin-antitoxin system HicB family antitoxin</fullName>
    </submittedName>
</protein>
<dbReference type="Gene3D" id="1.10.1220.10">
    <property type="entry name" value="Met repressor-like"/>
    <property type="match status" value="1"/>
</dbReference>
<accession>A0A6G7XB76</accession>
<name>A0A6G7XB76_9MICO</name>
<reference evidence="2 3" key="1">
    <citation type="submission" date="2020-03" db="EMBL/GenBank/DDBJ databases">
        <title>Leucobacter sp. nov., isolated from beetles.</title>
        <authorList>
            <person name="Hyun D.-W."/>
            <person name="Bae J.-W."/>
        </authorList>
    </citation>
    <scope>NUCLEOTIDE SEQUENCE [LARGE SCALE GENOMIC DNA]</scope>
    <source>
        <strain evidence="2 3">HDW9C</strain>
    </source>
</reference>
<dbReference type="InterPro" id="IPR008651">
    <property type="entry name" value="Uncharacterised_HicB"/>
</dbReference>
<dbReference type="NCBIfam" id="NF041551">
    <property type="entry name" value="YlcI_YnfO_N"/>
    <property type="match status" value="1"/>
</dbReference>
<keyword evidence="3" id="KW-1185">Reference proteome</keyword>
<proteinExistence type="predicted"/>
<dbReference type="SUPFAM" id="SSF47598">
    <property type="entry name" value="Ribbon-helix-helix"/>
    <property type="match status" value="1"/>
</dbReference>
<feature type="region of interest" description="Disordered" evidence="1">
    <location>
        <begin position="156"/>
        <end position="177"/>
    </location>
</feature>
<dbReference type="InterPro" id="IPR010985">
    <property type="entry name" value="Ribbon_hlx_hlx"/>
</dbReference>
<evidence type="ECO:0000313" key="3">
    <source>
        <dbReference type="Proteomes" id="UP000502677"/>
    </source>
</evidence>
<sequence length="177" mass="19137">MELEQYVRNIQQQLETAAEAGGEEARIVAERLLAPLESSVRLALLEALSDAASEITLELSPGSVEVRLRGSDPEFVVSAAESTASENNERDDSEGDPEPTHAPEFAATEPDDGATSRTTLRLPDHLKTQVDEAAARQGISVNAWLVQAVAAAIHAPRVRQEHRSAQSRKSFKGWAQS</sequence>
<evidence type="ECO:0000256" key="1">
    <source>
        <dbReference type="SAM" id="MobiDB-lite"/>
    </source>
</evidence>
<feature type="region of interest" description="Disordered" evidence="1">
    <location>
        <begin position="75"/>
        <end position="118"/>
    </location>
</feature>
<dbReference type="AlphaFoldDB" id="A0A6G7XB76"/>
<dbReference type="InterPro" id="IPR013321">
    <property type="entry name" value="Arc_rbn_hlx_hlx"/>
</dbReference>
<dbReference type="Proteomes" id="UP000502677">
    <property type="component" value="Chromosome"/>
</dbReference>
<organism evidence="2 3">
    <name type="scientific">Leucobacter viscericola</name>
    <dbReference type="NCBI Taxonomy" id="2714935"/>
    <lineage>
        <taxon>Bacteria</taxon>
        <taxon>Bacillati</taxon>
        <taxon>Actinomycetota</taxon>
        <taxon>Actinomycetes</taxon>
        <taxon>Micrococcales</taxon>
        <taxon>Microbacteriaceae</taxon>
        <taxon>Leucobacter</taxon>
    </lineage>
</organism>
<gene>
    <name evidence="2" type="ORF">G7068_00475</name>
</gene>
<evidence type="ECO:0000313" key="2">
    <source>
        <dbReference type="EMBL" id="QIK61854.1"/>
    </source>
</evidence>
<dbReference type="RefSeq" id="WP_166287356.1">
    <property type="nucleotide sequence ID" value="NZ_CP049863.1"/>
</dbReference>
<dbReference type="GO" id="GO:0006355">
    <property type="term" value="P:regulation of DNA-templated transcription"/>
    <property type="evidence" value="ECO:0007669"/>
    <property type="project" value="InterPro"/>
</dbReference>
<dbReference type="KEGG" id="lvi:G7068_00475"/>
<dbReference type="EMBL" id="CP049863">
    <property type="protein sequence ID" value="QIK61854.1"/>
    <property type="molecule type" value="Genomic_DNA"/>
</dbReference>
<dbReference type="Pfam" id="PF05534">
    <property type="entry name" value="HicB"/>
    <property type="match status" value="1"/>
</dbReference>